<dbReference type="EMBL" id="QGKV02001507">
    <property type="protein sequence ID" value="KAF3527318.1"/>
    <property type="molecule type" value="Genomic_DNA"/>
</dbReference>
<evidence type="ECO:0000313" key="2">
    <source>
        <dbReference type="Proteomes" id="UP000266723"/>
    </source>
</evidence>
<keyword evidence="2" id="KW-1185">Reference proteome</keyword>
<reference evidence="1 2" key="1">
    <citation type="journal article" date="2020" name="BMC Genomics">
        <title>Intraspecific diversification of the crop wild relative Brassica cretica Lam. using demographic model selection.</title>
        <authorList>
            <person name="Kioukis A."/>
            <person name="Michalopoulou V.A."/>
            <person name="Briers L."/>
            <person name="Pirintsos S."/>
            <person name="Studholme D.J."/>
            <person name="Pavlidis P."/>
            <person name="Sarris P.F."/>
        </authorList>
    </citation>
    <scope>NUCLEOTIDE SEQUENCE [LARGE SCALE GENOMIC DNA]</scope>
    <source>
        <strain evidence="2">cv. PFS-1207/04</strain>
    </source>
</reference>
<protein>
    <submittedName>
        <fullName evidence="1">Uncharacterized protein</fullName>
    </submittedName>
</protein>
<accession>A0ABQ7B585</accession>
<evidence type="ECO:0000313" key="1">
    <source>
        <dbReference type="EMBL" id="KAF3527318.1"/>
    </source>
</evidence>
<dbReference type="Proteomes" id="UP000266723">
    <property type="component" value="Unassembled WGS sequence"/>
</dbReference>
<gene>
    <name evidence="1" type="ORF">DY000_02041658</name>
</gene>
<organism evidence="1 2">
    <name type="scientific">Brassica cretica</name>
    <name type="common">Mustard</name>
    <dbReference type="NCBI Taxonomy" id="69181"/>
    <lineage>
        <taxon>Eukaryota</taxon>
        <taxon>Viridiplantae</taxon>
        <taxon>Streptophyta</taxon>
        <taxon>Embryophyta</taxon>
        <taxon>Tracheophyta</taxon>
        <taxon>Spermatophyta</taxon>
        <taxon>Magnoliopsida</taxon>
        <taxon>eudicotyledons</taxon>
        <taxon>Gunneridae</taxon>
        <taxon>Pentapetalae</taxon>
        <taxon>rosids</taxon>
        <taxon>malvids</taxon>
        <taxon>Brassicales</taxon>
        <taxon>Brassicaceae</taxon>
        <taxon>Brassiceae</taxon>
        <taxon>Brassica</taxon>
    </lineage>
</organism>
<comment type="caution">
    <text evidence="1">The sequence shown here is derived from an EMBL/GenBank/DDBJ whole genome shotgun (WGS) entry which is preliminary data.</text>
</comment>
<sequence length="219" mass="24692">MVGLVEVEMNKVEFQSQIISDCNDETDEDSSLSSYICNFYEFYASVGAISLSFTTAPFYRERKLERNFGDPAVGRRVSVRAAAGVLSSFRLNHQSLSPLLFLRFPSVGALVSHQPPWLWFWSHDAFAGRMGRLSCTFSVSGRRRLSQIRRRRSLHPWRGSFLSSAVVGSSPRGLLFVLSSEESEALRWKQLCCMRYFLWVVAVNGGGGDLAITIDSLRF</sequence>
<name>A0ABQ7B585_BRACR</name>
<proteinExistence type="predicted"/>